<feature type="transmembrane region" description="Helical" evidence="1">
    <location>
        <begin position="205"/>
        <end position="226"/>
    </location>
</feature>
<dbReference type="Proteomes" id="UP000298588">
    <property type="component" value="Chromosome"/>
</dbReference>
<feature type="transmembrane region" description="Helical" evidence="1">
    <location>
        <begin position="128"/>
        <end position="153"/>
    </location>
</feature>
<dbReference type="EMBL" id="CP039865">
    <property type="protein sequence ID" value="QCK84310.1"/>
    <property type="molecule type" value="Genomic_DNA"/>
</dbReference>
<protein>
    <submittedName>
        <fullName evidence="2">Uncharacterized protein</fullName>
    </submittedName>
</protein>
<organism evidence="2 3">
    <name type="scientific">Phreatobacter aquaticus</name>
    <dbReference type="NCBI Taxonomy" id="2570229"/>
    <lineage>
        <taxon>Bacteria</taxon>
        <taxon>Pseudomonadati</taxon>
        <taxon>Pseudomonadota</taxon>
        <taxon>Alphaproteobacteria</taxon>
        <taxon>Hyphomicrobiales</taxon>
        <taxon>Phreatobacteraceae</taxon>
        <taxon>Phreatobacter</taxon>
    </lineage>
</organism>
<keyword evidence="1" id="KW-1133">Transmembrane helix</keyword>
<feature type="transmembrane region" description="Helical" evidence="1">
    <location>
        <begin position="165"/>
        <end position="185"/>
    </location>
</feature>
<keyword evidence="3" id="KW-1185">Reference proteome</keyword>
<dbReference type="KEGG" id="paqt:E8L99_00125"/>
<keyword evidence="1" id="KW-0812">Transmembrane</keyword>
<dbReference type="RefSeq" id="WP_137097646.1">
    <property type="nucleotide sequence ID" value="NZ_CP039865.1"/>
</dbReference>
<accession>A0A4D7Q7X6</accession>
<feature type="transmembrane region" description="Helical" evidence="1">
    <location>
        <begin position="54"/>
        <end position="74"/>
    </location>
</feature>
<name>A0A4D7Q7X6_9HYPH</name>
<proteinExistence type="predicted"/>
<evidence type="ECO:0000256" key="1">
    <source>
        <dbReference type="SAM" id="Phobius"/>
    </source>
</evidence>
<evidence type="ECO:0000313" key="3">
    <source>
        <dbReference type="Proteomes" id="UP000298588"/>
    </source>
</evidence>
<dbReference type="AlphaFoldDB" id="A0A4D7Q7X6"/>
<gene>
    <name evidence="2" type="ORF">E8L99_00125</name>
</gene>
<keyword evidence="1" id="KW-0472">Membrane</keyword>
<reference evidence="2 3" key="1">
    <citation type="submission" date="2019-04" db="EMBL/GenBank/DDBJ databases">
        <title>Phreatobacter aquaticus sp. nov.</title>
        <authorList>
            <person name="Choi A."/>
            <person name="Baek K."/>
        </authorList>
    </citation>
    <scope>NUCLEOTIDE SEQUENCE [LARGE SCALE GENOMIC DNA]</scope>
    <source>
        <strain evidence="2 3">NMCR1094</strain>
    </source>
</reference>
<evidence type="ECO:0000313" key="2">
    <source>
        <dbReference type="EMBL" id="QCK84310.1"/>
    </source>
</evidence>
<feature type="transmembrane region" description="Helical" evidence="1">
    <location>
        <begin position="81"/>
        <end position="108"/>
    </location>
</feature>
<sequence length="236" mass="23980">MAEIDRRAAFGALLPLVVAAGAVVATYQTGLAIPAIEAAFGSSLLTFGPAADLMPGIAFAIIFVLVRLIVLLIVADRPPFLLRLVLLPVAMAIVLAAALYPTFGGLILQPGLAAGGRLDAPALHALTGYGIAADGALAGVMLALVTMIARGVIDWSWGFTWGKPVRALLALLAYAFMGMVLAAGWSPLAASGEVFPRVPLTLVGTIGLVGLVVVATVPQVLVAALGDAARRSPPAS</sequence>
<dbReference type="OrthoDB" id="7997213at2"/>